<name>E4XD63_OIKDI</name>
<dbReference type="GO" id="GO:0006644">
    <property type="term" value="P:phospholipid metabolic process"/>
    <property type="evidence" value="ECO:0007669"/>
    <property type="project" value="InterPro"/>
</dbReference>
<dbReference type="EMBL" id="FN653038">
    <property type="protein sequence ID" value="CBY24098.1"/>
    <property type="molecule type" value="Genomic_DNA"/>
</dbReference>
<dbReference type="InParanoid" id="E4XD63"/>
<gene>
    <name evidence="1" type="ORF">GSOID_T00008100001</name>
</gene>
<protein>
    <submittedName>
        <fullName evidence="1">Uncharacterized protein</fullName>
    </submittedName>
</protein>
<dbReference type="AlphaFoldDB" id="E4XD63"/>
<dbReference type="InterPro" id="IPR036444">
    <property type="entry name" value="PLipase_A2_dom_sf"/>
</dbReference>
<proteinExistence type="predicted"/>
<accession>E4XD63</accession>
<evidence type="ECO:0000313" key="2">
    <source>
        <dbReference type="Proteomes" id="UP000001307"/>
    </source>
</evidence>
<dbReference type="SUPFAM" id="SSF48619">
    <property type="entry name" value="Phospholipase A2, PLA2"/>
    <property type="match status" value="1"/>
</dbReference>
<organism evidence="1">
    <name type="scientific">Oikopleura dioica</name>
    <name type="common">Tunicate</name>
    <dbReference type="NCBI Taxonomy" id="34765"/>
    <lineage>
        <taxon>Eukaryota</taxon>
        <taxon>Metazoa</taxon>
        <taxon>Chordata</taxon>
        <taxon>Tunicata</taxon>
        <taxon>Appendicularia</taxon>
        <taxon>Copelata</taxon>
        <taxon>Oikopleuridae</taxon>
        <taxon>Oikopleura</taxon>
    </lineage>
</organism>
<dbReference type="GO" id="GO:0050482">
    <property type="term" value="P:arachidonate secretion"/>
    <property type="evidence" value="ECO:0007669"/>
    <property type="project" value="InterPro"/>
</dbReference>
<sequence length="112" mass="13131">MKSFILLLNLARAKSEPEGLRELVSKLITFKYSNDVENGTRYTLTLRELLSYGCYCQFDDEINYRHRHGIPLDELDQHCQNFKRCSSCVTIDDKSCEYTTANFAYFYNQASF</sequence>
<dbReference type="GO" id="GO:0004623">
    <property type="term" value="F:phospholipase A2 activity"/>
    <property type="evidence" value="ECO:0007669"/>
    <property type="project" value="InterPro"/>
</dbReference>
<dbReference type="Proteomes" id="UP000001307">
    <property type="component" value="Unassembled WGS sequence"/>
</dbReference>
<reference evidence="1" key="1">
    <citation type="journal article" date="2010" name="Science">
        <title>Plasticity of animal genome architecture unmasked by rapid evolution of a pelagic tunicate.</title>
        <authorList>
            <person name="Denoeud F."/>
            <person name="Henriet S."/>
            <person name="Mungpakdee S."/>
            <person name="Aury J.M."/>
            <person name="Da Silva C."/>
            <person name="Brinkmann H."/>
            <person name="Mikhaleva J."/>
            <person name="Olsen L.C."/>
            <person name="Jubin C."/>
            <person name="Canestro C."/>
            <person name="Bouquet J.M."/>
            <person name="Danks G."/>
            <person name="Poulain J."/>
            <person name="Campsteijn C."/>
            <person name="Adamski M."/>
            <person name="Cross I."/>
            <person name="Yadetie F."/>
            <person name="Muffato M."/>
            <person name="Louis A."/>
            <person name="Butcher S."/>
            <person name="Tsagkogeorga G."/>
            <person name="Konrad A."/>
            <person name="Singh S."/>
            <person name="Jensen M.F."/>
            <person name="Cong E.H."/>
            <person name="Eikeseth-Otteraa H."/>
            <person name="Noel B."/>
            <person name="Anthouard V."/>
            <person name="Porcel B.M."/>
            <person name="Kachouri-Lafond R."/>
            <person name="Nishino A."/>
            <person name="Ugolini M."/>
            <person name="Chourrout P."/>
            <person name="Nishida H."/>
            <person name="Aasland R."/>
            <person name="Huzurbazar S."/>
            <person name="Westhof E."/>
            <person name="Delsuc F."/>
            <person name="Lehrach H."/>
            <person name="Reinhardt R."/>
            <person name="Weissenbach J."/>
            <person name="Roy S.W."/>
            <person name="Artiguenave F."/>
            <person name="Postlethwait J.H."/>
            <person name="Manak J.R."/>
            <person name="Thompson E.M."/>
            <person name="Jaillon O."/>
            <person name="Du Pasquier L."/>
            <person name="Boudinot P."/>
            <person name="Liberles D.A."/>
            <person name="Volff J.N."/>
            <person name="Philippe H."/>
            <person name="Lenhard B."/>
            <person name="Roest Crollius H."/>
            <person name="Wincker P."/>
            <person name="Chourrout D."/>
        </authorList>
    </citation>
    <scope>NUCLEOTIDE SEQUENCE [LARGE SCALE GENOMIC DNA]</scope>
</reference>
<dbReference type="Gene3D" id="1.20.90.10">
    <property type="entry name" value="Phospholipase A2 domain"/>
    <property type="match status" value="1"/>
</dbReference>
<evidence type="ECO:0000313" key="1">
    <source>
        <dbReference type="EMBL" id="CBY24098.1"/>
    </source>
</evidence>
<keyword evidence="2" id="KW-1185">Reference proteome</keyword>